<gene>
    <name evidence="1" type="ORF">B6D57_04575</name>
</gene>
<comment type="caution">
    <text evidence="1">The sequence shown here is derived from an EMBL/GenBank/DDBJ whole genome shotgun (WGS) entry which is preliminary data.</text>
</comment>
<dbReference type="AlphaFoldDB" id="A0A1W9RZZ3"/>
<reference evidence="2" key="1">
    <citation type="submission" date="2017-03" db="EMBL/GenBank/DDBJ databases">
        <title>Novel pathways for hydrocarbon cycling and metabolic interdependencies in hydrothermal sediment communities.</title>
        <authorList>
            <person name="Dombrowski N."/>
            <person name="Seitz K."/>
            <person name="Teske A."/>
            <person name="Baker B."/>
        </authorList>
    </citation>
    <scope>NUCLEOTIDE SEQUENCE [LARGE SCALE GENOMIC DNA]</scope>
</reference>
<dbReference type="EMBL" id="NATQ01000095">
    <property type="protein sequence ID" value="OQX90158.1"/>
    <property type="molecule type" value="Genomic_DNA"/>
</dbReference>
<proteinExistence type="predicted"/>
<evidence type="ECO:0000313" key="1">
    <source>
        <dbReference type="EMBL" id="OQX90158.1"/>
    </source>
</evidence>
<accession>A0A1W9RZZ3</accession>
<protein>
    <submittedName>
        <fullName evidence="1">Uncharacterized protein</fullName>
    </submittedName>
</protein>
<evidence type="ECO:0000313" key="2">
    <source>
        <dbReference type="Proteomes" id="UP000192611"/>
    </source>
</evidence>
<name>A0A1W9RZZ3_9BACT</name>
<dbReference type="Proteomes" id="UP000192611">
    <property type="component" value="Unassembled WGS sequence"/>
</dbReference>
<sequence length="80" mass="9401">MIEIIEKMKEVMLCSRENEYFPEPRLNASNIVLVPRFRILRTSINNNIAMTNHIDHRAGVTKIIMKPVSRHRIAEMNKNI</sequence>
<organism evidence="1 2">
    <name type="scientific">Candidatus Coatesbacteria bacterium 4484_99</name>
    <dbReference type="NCBI Taxonomy" id="1970774"/>
    <lineage>
        <taxon>Bacteria</taxon>
        <taxon>Candidatus Coatesiibacteriota</taxon>
    </lineage>
</organism>